<reference evidence="5 6" key="1">
    <citation type="journal article" date="2018" name="Mol. Biol. Evol.">
        <title>Broad Genomic Sampling Reveals a Smut Pathogenic Ancestry of the Fungal Clade Ustilaginomycotina.</title>
        <authorList>
            <person name="Kijpornyongpan T."/>
            <person name="Mondo S.J."/>
            <person name="Barry K."/>
            <person name="Sandor L."/>
            <person name="Lee J."/>
            <person name="Lipzen A."/>
            <person name="Pangilinan J."/>
            <person name="LaButti K."/>
            <person name="Hainaut M."/>
            <person name="Henrissat B."/>
            <person name="Grigoriev I.V."/>
            <person name="Spatafora J.W."/>
            <person name="Aime M.C."/>
        </authorList>
    </citation>
    <scope>NUCLEOTIDE SEQUENCE [LARGE SCALE GENOMIC DNA]</scope>
    <source>
        <strain evidence="5 6">MCA 4186</strain>
    </source>
</reference>
<dbReference type="GeneID" id="37267853"/>
<dbReference type="Pfam" id="PF03364">
    <property type="entry name" value="Polyketide_cyc"/>
    <property type="match status" value="1"/>
</dbReference>
<dbReference type="AlphaFoldDB" id="A0A316Z5J8"/>
<comment type="similarity">
    <text evidence="1">Belongs to the COQ10 family.</text>
</comment>
<evidence type="ECO:0000256" key="1">
    <source>
        <dbReference type="ARBA" id="ARBA00006885"/>
    </source>
</evidence>
<keyword evidence="6" id="KW-1185">Reference proteome</keyword>
<evidence type="ECO:0000313" key="5">
    <source>
        <dbReference type="EMBL" id="PWN96576.1"/>
    </source>
</evidence>
<name>A0A316Z5J8_9BASI</name>
<dbReference type="RefSeq" id="XP_025596855.1">
    <property type="nucleotide sequence ID" value="XM_025740307.1"/>
</dbReference>
<feature type="domain" description="Coenzyme Q-binding protein COQ10 START" evidence="4">
    <location>
        <begin position="2"/>
        <end position="139"/>
    </location>
</feature>
<dbReference type="GO" id="GO:0048039">
    <property type="term" value="F:ubiquinone binding"/>
    <property type="evidence" value="ECO:0007669"/>
    <property type="project" value="InterPro"/>
</dbReference>
<dbReference type="GO" id="GO:0045333">
    <property type="term" value="P:cellular respiration"/>
    <property type="evidence" value="ECO:0007669"/>
    <property type="project" value="InterPro"/>
</dbReference>
<dbReference type="InterPro" id="IPR044996">
    <property type="entry name" value="COQ10-like"/>
</dbReference>
<dbReference type="Gene3D" id="3.30.530.20">
    <property type="match status" value="1"/>
</dbReference>
<dbReference type="PANTHER" id="PTHR12901:SF10">
    <property type="entry name" value="COENZYME Q-BINDING PROTEIN COQ10, MITOCHONDRIAL"/>
    <property type="match status" value="1"/>
</dbReference>
<dbReference type="PANTHER" id="PTHR12901">
    <property type="entry name" value="SPERM PROTEIN HOMOLOG"/>
    <property type="match status" value="1"/>
</dbReference>
<protein>
    <submittedName>
        <fullName evidence="5">Cyclase/dehydrase</fullName>
    </submittedName>
</protein>
<evidence type="ECO:0000259" key="4">
    <source>
        <dbReference type="Pfam" id="PF03364"/>
    </source>
</evidence>
<dbReference type="OrthoDB" id="292693at2759"/>
<evidence type="ECO:0000256" key="3">
    <source>
        <dbReference type="ARBA" id="ARBA00024947"/>
    </source>
</evidence>
<dbReference type="EMBL" id="KZ819298">
    <property type="protein sequence ID" value="PWN96576.1"/>
    <property type="molecule type" value="Genomic_DNA"/>
</dbReference>
<organism evidence="5 6">
    <name type="scientific">Tilletiopsis washingtonensis</name>
    <dbReference type="NCBI Taxonomy" id="58919"/>
    <lineage>
        <taxon>Eukaryota</taxon>
        <taxon>Fungi</taxon>
        <taxon>Dikarya</taxon>
        <taxon>Basidiomycota</taxon>
        <taxon>Ustilaginomycotina</taxon>
        <taxon>Exobasidiomycetes</taxon>
        <taxon>Entylomatales</taxon>
        <taxon>Entylomatales incertae sedis</taxon>
        <taxon>Tilletiopsis</taxon>
    </lineage>
</organism>
<comment type="function">
    <text evidence="3">Required for the function of coenzyme Q in the respiratory chain. May serve as a chaperone or may be involved in the transport of Q6 from its site of synthesis to the catalytic sites of the respiratory complexes.</text>
</comment>
<comment type="subunit">
    <text evidence="2">Interacts with coenzyme Q.</text>
</comment>
<accession>A0A316Z5J8</accession>
<sequence length="154" mass="16925">FTAQQLHALVHDVDAYSQFLPYCSHSRVTGAGTSEPQDPPGADVRLAELGVGFKGFNESYTSRVLSVPGKRVEATATSSPIFKYLRTVWEFEPAPSSQPEAPRTTIDFSLRYAFANPLLAAVARASCERMAREMIGAFEKRAAVVYGQPRQQAR</sequence>
<gene>
    <name evidence="5" type="ORF">FA09DRAFT_299838</name>
</gene>
<dbReference type="SUPFAM" id="SSF55961">
    <property type="entry name" value="Bet v1-like"/>
    <property type="match status" value="1"/>
</dbReference>
<evidence type="ECO:0000313" key="6">
    <source>
        <dbReference type="Proteomes" id="UP000245946"/>
    </source>
</evidence>
<feature type="non-terminal residue" evidence="5">
    <location>
        <position position="1"/>
    </location>
</feature>
<dbReference type="InterPro" id="IPR023393">
    <property type="entry name" value="START-like_dom_sf"/>
</dbReference>
<dbReference type="GO" id="GO:0005739">
    <property type="term" value="C:mitochondrion"/>
    <property type="evidence" value="ECO:0007669"/>
    <property type="project" value="TreeGrafter"/>
</dbReference>
<evidence type="ECO:0000256" key="2">
    <source>
        <dbReference type="ARBA" id="ARBA00011814"/>
    </source>
</evidence>
<dbReference type="Proteomes" id="UP000245946">
    <property type="component" value="Unassembled WGS sequence"/>
</dbReference>
<dbReference type="InterPro" id="IPR005031">
    <property type="entry name" value="COQ10_START"/>
</dbReference>
<dbReference type="CDD" id="cd07813">
    <property type="entry name" value="COQ10p_like"/>
    <property type="match status" value="1"/>
</dbReference>
<proteinExistence type="inferred from homology"/>
<dbReference type="STRING" id="58919.A0A316Z5J8"/>